<feature type="region of interest" description="Disordered" evidence="1">
    <location>
        <begin position="20"/>
        <end position="43"/>
    </location>
</feature>
<name>A0A6J4K787_9SPHI</name>
<evidence type="ECO:0000313" key="2">
    <source>
        <dbReference type="EMBL" id="CAA9296389.1"/>
    </source>
</evidence>
<organism evidence="2">
    <name type="scientific">uncultured Cytophagales bacterium</name>
    <dbReference type="NCBI Taxonomy" id="158755"/>
    <lineage>
        <taxon>Bacteria</taxon>
        <taxon>Pseudomonadati</taxon>
        <taxon>Bacteroidota</taxon>
        <taxon>Sphingobacteriia</taxon>
        <taxon>Sphingobacteriales</taxon>
        <taxon>environmental samples</taxon>
    </lineage>
</organism>
<dbReference type="AlphaFoldDB" id="A0A6J4K787"/>
<reference evidence="2" key="1">
    <citation type="submission" date="2020-02" db="EMBL/GenBank/DDBJ databases">
        <authorList>
            <person name="Meier V. D."/>
        </authorList>
    </citation>
    <scope>NUCLEOTIDE SEQUENCE</scope>
    <source>
        <strain evidence="2">AVDCRST_MAG56</strain>
    </source>
</reference>
<gene>
    <name evidence="2" type="ORF">AVDCRST_MAG56-5062</name>
</gene>
<evidence type="ECO:0000256" key="1">
    <source>
        <dbReference type="SAM" id="MobiDB-lite"/>
    </source>
</evidence>
<protein>
    <submittedName>
        <fullName evidence="2">Uncharacterized protein</fullName>
    </submittedName>
</protein>
<dbReference type="EMBL" id="CADCTQ010000420">
    <property type="protein sequence ID" value="CAA9296389.1"/>
    <property type="molecule type" value="Genomic_DNA"/>
</dbReference>
<sequence>MNYHYSLHGHAVVLAAPPGRATTHAGSKHKPPAARSPAEDAGTRQAWGTTFAGDAHTSQWYCIPCPIPFSAPTAAGLHLAALEILVDVEGAACIDRIQVRNNRHDDLLTDSNLEVTQNYLRPFTTPLNIGGAFLIYLHAHFGADSRINFRGSNITLWVA</sequence>
<accession>A0A6J4K787</accession>
<proteinExistence type="predicted"/>